<name>A0A7Z0LPC2_9GAMM</name>
<dbReference type="EMBL" id="JACCDF010000027">
    <property type="protein sequence ID" value="NYS62599.1"/>
    <property type="molecule type" value="Genomic_DNA"/>
</dbReference>
<accession>A0A7Z0LPC2</accession>
<comment type="caution">
    <text evidence="1">The sequence shown here is derived from an EMBL/GenBank/DDBJ whole genome shotgun (WGS) entry which is preliminary data.</text>
</comment>
<organism evidence="1 2">
    <name type="scientific">Vreelandella salicampi</name>
    <dbReference type="NCBI Taxonomy" id="1449798"/>
    <lineage>
        <taxon>Bacteria</taxon>
        <taxon>Pseudomonadati</taxon>
        <taxon>Pseudomonadota</taxon>
        <taxon>Gammaproteobacteria</taxon>
        <taxon>Oceanospirillales</taxon>
        <taxon>Halomonadaceae</taxon>
        <taxon>Vreelandella</taxon>
    </lineage>
</organism>
<evidence type="ECO:0000313" key="2">
    <source>
        <dbReference type="Proteomes" id="UP000586119"/>
    </source>
</evidence>
<gene>
    <name evidence="1" type="ORF">HZS81_17740</name>
</gene>
<dbReference type="RefSeq" id="WP_179931853.1">
    <property type="nucleotide sequence ID" value="NZ_JACCDF010000027.1"/>
</dbReference>
<protein>
    <submittedName>
        <fullName evidence="1">Uncharacterized protein</fullName>
    </submittedName>
</protein>
<sequence>MNVATSTIEAPSILQPRLPDYPYSEIYSESHHTLLHWHIQLHTVWRNPLQLNHWPSDEPYNSGRGHWANVALHEEADIADMLLDMDDPEMVGLSELGNLMMVSRHAAKYLVQEHGIPYEETTRRTHRAFDIPLAPALLCLMTLPGVKSITRNRATWGWLAIAAGLWKPETGYLLSPEDVCTYEYRMRRRLVDRSWLQGKGLEEATEHNKRKTQTEAYQRFRNQQKLAKRLQALGRYAPQDAVCIPWDDASREGW</sequence>
<dbReference type="Proteomes" id="UP000586119">
    <property type="component" value="Unassembled WGS sequence"/>
</dbReference>
<reference evidence="1 2" key="1">
    <citation type="journal article" date="2015" name="Int. J. Syst. Evol. Microbiol.">
        <title>Halomonas salicampi sp. nov., a halotolerant and alkalitolerant bacterium isolated from a saltern soil.</title>
        <authorList>
            <person name="Lee J.C."/>
            <person name="Kim Y.S."/>
            <person name="Yun B.S."/>
            <person name="Whang K.S."/>
        </authorList>
    </citation>
    <scope>NUCLEOTIDE SEQUENCE [LARGE SCALE GENOMIC DNA]</scope>
    <source>
        <strain evidence="1 2">BH103</strain>
    </source>
</reference>
<proteinExistence type="predicted"/>
<keyword evidence="2" id="KW-1185">Reference proteome</keyword>
<dbReference type="AlphaFoldDB" id="A0A7Z0LPC2"/>
<evidence type="ECO:0000313" key="1">
    <source>
        <dbReference type="EMBL" id="NYS62599.1"/>
    </source>
</evidence>